<dbReference type="Pfam" id="PF07470">
    <property type="entry name" value="Glyco_hydro_88"/>
    <property type="match status" value="1"/>
</dbReference>
<dbReference type="PANTHER" id="PTHR33886">
    <property type="entry name" value="UNSATURATED RHAMNOGALACTURONAN HYDROLASE (EUROFUNG)"/>
    <property type="match status" value="1"/>
</dbReference>
<proteinExistence type="predicted"/>
<accession>A0A4V1L650</accession>
<comment type="caution">
    <text evidence="3">The sequence shown here is derived from an EMBL/GenBank/DDBJ whole genome shotgun (WGS) entry which is preliminary data.</text>
</comment>
<keyword evidence="4" id="KW-1185">Reference proteome</keyword>
<keyword evidence="1" id="KW-0378">Hydrolase</keyword>
<dbReference type="Gene3D" id="1.50.10.10">
    <property type="match status" value="1"/>
</dbReference>
<dbReference type="AlphaFoldDB" id="A0A4V1L650"/>
<dbReference type="InterPro" id="IPR012341">
    <property type="entry name" value="6hp_glycosidase-like_sf"/>
</dbReference>
<reference evidence="4" key="2">
    <citation type="submission" date="2019-02" db="EMBL/GenBank/DDBJ databases">
        <title>Granulicella sibirica sp. nov., a psychrotolerant acidobacterium isolated from an organic soil layer in forested tundra, West Siberia.</title>
        <authorList>
            <person name="Oshkin I.Y."/>
            <person name="Kulichevskaya I.S."/>
            <person name="Rijpstra W.I.C."/>
            <person name="Sinninghe Damste J.S."/>
            <person name="Rakitin A.L."/>
            <person name="Ravin N.V."/>
            <person name="Dedysh S.N."/>
        </authorList>
    </citation>
    <scope>NUCLEOTIDE SEQUENCE [LARGE SCALE GENOMIC DNA]</scope>
    <source>
        <strain evidence="4">AF10</strain>
    </source>
</reference>
<feature type="signal peptide" evidence="2">
    <location>
        <begin position="1"/>
        <end position="21"/>
    </location>
</feature>
<evidence type="ECO:0000313" key="3">
    <source>
        <dbReference type="EMBL" id="RXH58034.1"/>
    </source>
</evidence>
<gene>
    <name evidence="3" type="ORF">GRAN_1344</name>
</gene>
<dbReference type="InterPro" id="IPR052043">
    <property type="entry name" value="PolySaccharide_Degr_Enz"/>
</dbReference>
<evidence type="ECO:0000256" key="2">
    <source>
        <dbReference type="SAM" id="SignalP"/>
    </source>
</evidence>
<name>A0A4V1L650_9BACT</name>
<organism evidence="3 4">
    <name type="scientific">Granulicella sibirica</name>
    <dbReference type="NCBI Taxonomy" id="2479048"/>
    <lineage>
        <taxon>Bacteria</taxon>
        <taxon>Pseudomonadati</taxon>
        <taxon>Acidobacteriota</taxon>
        <taxon>Terriglobia</taxon>
        <taxon>Terriglobales</taxon>
        <taxon>Acidobacteriaceae</taxon>
        <taxon>Granulicella</taxon>
    </lineage>
</organism>
<dbReference type="InterPro" id="IPR010905">
    <property type="entry name" value="Glyco_hydro_88"/>
</dbReference>
<dbReference type="EMBL" id="RDSM01000001">
    <property type="protein sequence ID" value="RXH58034.1"/>
    <property type="molecule type" value="Genomic_DNA"/>
</dbReference>
<keyword evidence="2" id="KW-0732">Signal</keyword>
<dbReference type="Proteomes" id="UP000289437">
    <property type="component" value="Unassembled WGS sequence"/>
</dbReference>
<sequence>MTRFRLLGTAAAFLLSGNLFAQQDYFKDLPKGTTPQEVGKRVAEHFVVSAHQYTPTLHYAEVVAWYGSLTFAQLTHDDALRQKLITRFEPMMPGGNDQARIPLRHHVDDSIFGVVPLEIGLQTGDAKFLAEGKRWADRQWENPQPDGLSAETRFWIDDMYMLTLLQLEAYRATKDPKYLDRDAKEMVAYLDKLQQPNGLFYHAPDVPFFWGRGDGWVAAGMAEMLTSLPENHPQRARILKGYKAMMASLLQFQGADGMWRELIDKPQAWPESSSSAMFTYAMITGVKHGWLDGQTYGPAARRGWIAVVGYIDQNDDITSVCEGTGKFNNLEYYLARRRRTGDDHGQAPVLWAASALLR</sequence>
<evidence type="ECO:0000256" key="1">
    <source>
        <dbReference type="ARBA" id="ARBA00022801"/>
    </source>
</evidence>
<protein>
    <submittedName>
        <fullName evidence="3">Rhamnogalacturonides degradation protein RhiN</fullName>
    </submittedName>
</protein>
<dbReference type="InterPro" id="IPR008928">
    <property type="entry name" value="6-hairpin_glycosidase_sf"/>
</dbReference>
<dbReference type="GO" id="GO:0005975">
    <property type="term" value="P:carbohydrate metabolic process"/>
    <property type="evidence" value="ECO:0007669"/>
    <property type="project" value="InterPro"/>
</dbReference>
<evidence type="ECO:0000313" key="4">
    <source>
        <dbReference type="Proteomes" id="UP000289437"/>
    </source>
</evidence>
<dbReference type="GO" id="GO:0016787">
    <property type="term" value="F:hydrolase activity"/>
    <property type="evidence" value="ECO:0007669"/>
    <property type="project" value="UniProtKB-KW"/>
</dbReference>
<reference evidence="3 4" key="1">
    <citation type="submission" date="2018-11" db="EMBL/GenBank/DDBJ databases">
        <authorList>
            <person name="Mardanov A.V."/>
            <person name="Ravin N.V."/>
            <person name="Dedysh S.N."/>
        </authorList>
    </citation>
    <scope>NUCLEOTIDE SEQUENCE [LARGE SCALE GENOMIC DNA]</scope>
    <source>
        <strain evidence="3 4">AF10</strain>
    </source>
</reference>
<dbReference type="PANTHER" id="PTHR33886:SF8">
    <property type="entry name" value="UNSATURATED RHAMNOGALACTURONAN HYDROLASE (EUROFUNG)"/>
    <property type="match status" value="1"/>
</dbReference>
<dbReference type="SUPFAM" id="SSF48208">
    <property type="entry name" value="Six-hairpin glycosidases"/>
    <property type="match status" value="1"/>
</dbReference>
<feature type="chain" id="PRO_5020908927" evidence="2">
    <location>
        <begin position="22"/>
        <end position="358"/>
    </location>
</feature>